<dbReference type="InterPro" id="IPR002641">
    <property type="entry name" value="PNPLA_dom"/>
</dbReference>
<dbReference type="InterPro" id="IPR019894">
    <property type="entry name" value="Patatin-related_protein"/>
</dbReference>
<dbReference type="InterPro" id="IPR024282">
    <property type="entry name" value="DUF3376"/>
</dbReference>
<comment type="caution">
    <text evidence="2">Lacks conserved residue(s) required for the propagation of feature annotation.</text>
</comment>
<dbReference type="eggNOG" id="COG1752">
    <property type="taxonomic scope" value="Bacteria"/>
</dbReference>
<evidence type="ECO:0000259" key="4">
    <source>
        <dbReference type="PROSITE" id="PS51635"/>
    </source>
</evidence>
<gene>
    <name evidence="5" type="ordered locus">Paes_0045</name>
</gene>
<feature type="active site" description="Nucleophile" evidence="2">
    <location>
        <position position="100"/>
    </location>
</feature>
<keyword evidence="3" id="KW-1133">Transmembrane helix</keyword>
<evidence type="ECO:0000313" key="6">
    <source>
        <dbReference type="Proteomes" id="UP000002725"/>
    </source>
</evidence>
<dbReference type="STRING" id="290512.Paes_0045"/>
<dbReference type="Pfam" id="PF01734">
    <property type="entry name" value="Patatin"/>
    <property type="match status" value="1"/>
</dbReference>
<organism evidence="5 6">
    <name type="scientific">Prosthecochloris aestuarii (strain DSM 271 / SK 413)</name>
    <dbReference type="NCBI Taxonomy" id="290512"/>
    <lineage>
        <taxon>Bacteria</taxon>
        <taxon>Pseudomonadati</taxon>
        <taxon>Chlorobiota</taxon>
        <taxon>Chlorobiia</taxon>
        <taxon>Chlorobiales</taxon>
        <taxon>Chlorobiaceae</taxon>
        <taxon>Prosthecochloris</taxon>
    </lineage>
</organism>
<keyword evidence="6" id="KW-1185">Reference proteome</keyword>
<dbReference type="GO" id="GO:0016042">
    <property type="term" value="P:lipid catabolic process"/>
    <property type="evidence" value="ECO:0007669"/>
    <property type="project" value="UniProtKB-UniRule"/>
</dbReference>
<dbReference type="Gene3D" id="3.40.1090.10">
    <property type="entry name" value="Cytosolic phospholipase A2 catalytic domain"/>
    <property type="match status" value="1"/>
</dbReference>
<evidence type="ECO:0000313" key="5">
    <source>
        <dbReference type="EMBL" id="ACF45111.1"/>
    </source>
</evidence>
<dbReference type="GO" id="GO:0016787">
    <property type="term" value="F:hydrolase activity"/>
    <property type="evidence" value="ECO:0007669"/>
    <property type="project" value="UniProtKB-UniRule"/>
</dbReference>
<dbReference type="HOGENOM" id="CLU_282259_0_0_10"/>
<keyword evidence="1 2" id="KW-0443">Lipid metabolism</keyword>
<evidence type="ECO:0000256" key="3">
    <source>
        <dbReference type="SAM" id="Phobius"/>
    </source>
</evidence>
<feature type="short sequence motif" description="DGA/G" evidence="2">
    <location>
        <begin position="319"/>
        <end position="321"/>
    </location>
</feature>
<feature type="domain" description="PNPLA" evidence="4">
    <location>
        <begin position="20"/>
        <end position="332"/>
    </location>
</feature>
<dbReference type="InterPro" id="IPR016035">
    <property type="entry name" value="Acyl_Trfase/lysoPLipase"/>
</dbReference>
<feature type="short sequence motif" description="GXSXG" evidence="2">
    <location>
        <begin position="98"/>
        <end position="102"/>
    </location>
</feature>
<keyword evidence="2" id="KW-0442">Lipid degradation</keyword>
<name>B4S979_PROA2</name>
<keyword evidence="2" id="KW-0378">Hydrolase</keyword>
<dbReference type="KEGG" id="paa:Paes_0045"/>
<keyword evidence="3" id="KW-0472">Membrane</keyword>
<dbReference type="Pfam" id="PF11856">
    <property type="entry name" value="DUF3376"/>
    <property type="match status" value="2"/>
</dbReference>
<feature type="transmembrane region" description="Helical" evidence="3">
    <location>
        <begin position="976"/>
        <end position="997"/>
    </location>
</feature>
<dbReference type="SUPFAM" id="SSF52151">
    <property type="entry name" value="FabD/lysophospholipase-like"/>
    <property type="match status" value="1"/>
</dbReference>
<sequence>MASPTPDAPDSITKEIRFAVVMYGGISLAIYMNGIAQELLSMVTATSGKSPDEQKGTARIYSAIARRLNDTINQTKCDPASEEKKIFRHKFIVDIISGTSAGGINGVCLAKGLVCGLDNLKALKNTWLNEGDIDKLLNDNQSELDIFCSKEPKTSLFNSQRMYAKLLQAFKDMSDESAAAQPAPPHVETLDLFVTATDLQGIQTPIILCDGQARERIHKHVFPFSFRSTGTSTGKTPEPNHFDSTHDPILAFASRCTSSFPAAFEPVTLNDTLAYLKKRHRQEYATFCLHLENEWKEDFFNCYQGYTDGVPLEEREFADGGYLDNRPFGHAIKAIHNRYADCPLERKLLFIDPLPETDNRLRGRTEKKEISFVQNATLAAFSLPSYETIRQEINDLTERNAWVRTVDSVLQKVDAQNTQRLKSIIEEDFDTYSAKNKENSEDLQLKTKLFSSYAVMPHGTQASETNPIADFWHYIARQKSSSKPTRQEQKKIDGTRYEEMDLLAMIKKLGDGYTPYHYTKVTALTEQLVEMLVRACGFDHRQDLCQRMRTLVENWRTEHFKSLQSECASDKDQQTENIFFRNYDLDFRIRRLDFFRKKIETAIGADNVSALYFGLYDAEDNAPCDEELRTRLIGFYATLVEGLRSLYRMKEHLMSRGRRNPFAQEIDRLLPLLKEDAAQAASDADASFPERFHALMKRLNDLIKDGFEGCTGSIDVSTMIDDAFITLGTPYPAIAARMKYIYRFGYDLYDSTTFQLMAGGDYGEGTQIEIYRISPADATSLWDESTRKNRKGETLSKLAGTSLGAFGGFLDREWRHNDIMWGRLDAAERIINVLLPQDRDNSDSDRDFRRDMIDDAHRIIIRETLEEWSNELDSTRFTSNRDGSQYGRLKEILKDIDTEGWQEKFKTKYDFNRDLEPEPNLQRLGRSSGILSSMIDRLDTGEGMTGKISGYLKKLNWILLGLLDFSTPKTFKSVILGYWMNLLVLVSAVIITGGYLIDIIDTQSTAAASFKVLGFALLGVTIVILLFRQHLETHIHQLSCRKSTRLALQILQWGALALLCIALFILVSTLYQVGGEIWELLRNSYTHNLQAIADAILRFMSGLLQRS</sequence>
<dbReference type="EMBL" id="CP001108">
    <property type="protein sequence ID" value="ACF45111.1"/>
    <property type="molecule type" value="Genomic_DNA"/>
</dbReference>
<feature type="transmembrane region" description="Helical" evidence="3">
    <location>
        <begin position="1009"/>
        <end position="1030"/>
    </location>
</feature>
<proteinExistence type="predicted"/>
<evidence type="ECO:0000256" key="1">
    <source>
        <dbReference type="ARBA" id="ARBA00023098"/>
    </source>
</evidence>
<dbReference type="AlphaFoldDB" id="B4S979"/>
<dbReference type="NCBIfam" id="TIGR03607">
    <property type="entry name" value="patatin-like protein"/>
    <property type="match status" value="1"/>
</dbReference>
<keyword evidence="3" id="KW-0812">Transmembrane</keyword>
<accession>B4S979</accession>
<feature type="transmembrane region" description="Helical" evidence="3">
    <location>
        <begin position="1050"/>
        <end position="1073"/>
    </location>
</feature>
<feature type="active site" description="Proton acceptor" evidence="2">
    <location>
        <position position="319"/>
    </location>
</feature>
<dbReference type="PROSITE" id="PS51635">
    <property type="entry name" value="PNPLA"/>
    <property type="match status" value="1"/>
</dbReference>
<dbReference type="Proteomes" id="UP000002725">
    <property type="component" value="Chromosome"/>
</dbReference>
<dbReference type="RefSeq" id="WP_012504648.1">
    <property type="nucleotide sequence ID" value="NC_011059.1"/>
</dbReference>
<evidence type="ECO:0000256" key="2">
    <source>
        <dbReference type="PROSITE-ProRule" id="PRU01161"/>
    </source>
</evidence>
<reference evidence="5" key="1">
    <citation type="submission" date="2008-06" db="EMBL/GenBank/DDBJ databases">
        <title>Complete sequence of chromosome of Prosthecochloris aestuarii DSM 271.</title>
        <authorList>
            <consortium name="US DOE Joint Genome Institute"/>
            <person name="Lucas S."/>
            <person name="Copeland A."/>
            <person name="Lapidus A."/>
            <person name="Glavina del Rio T."/>
            <person name="Dalin E."/>
            <person name="Tice H."/>
            <person name="Bruce D."/>
            <person name="Goodwin L."/>
            <person name="Pitluck S."/>
            <person name="Schmutz J."/>
            <person name="Larimer F."/>
            <person name="Land M."/>
            <person name="Hauser L."/>
            <person name="Kyrpides N."/>
            <person name="Anderson I."/>
            <person name="Liu Z."/>
            <person name="Li T."/>
            <person name="Zhao F."/>
            <person name="Overmann J."/>
            <person name="Bryant D.A."/>
            <person name="Richardson P."/>
        </authorList>
    </citation>
    <scope>NUCLEOTIDE SEQUENCE [LARGE SCALE GENOMIC DNA]</scope>
    <source>
        <strain evidence="5">DSM 271</strain>
    </source>
</reference>
<protein>
    <submittedName>
        <fullName evidence="5">Patatin</fullName>
    </submittedName>
</protein>